<sequence>MNPTSRVPLDTATEAASTLSEYLELSLDKGKSLILVRSQGENSDVYLGEPGEPDADLISYAAIQNAVVHAILDATQSGLNELVIDGQTYRFVRTFAQVAERGAIVFTPA</sequence>
<keyword evidence="2" id="KW-1185">Reference proteome</keyword>
<organism evidence="1 2">
    <name type="scientific">Paraburkholderia monticola</name>
    <dbReference type="NCBI Taxonomy" id="1399968"/>
    <lineage>
        <taxon>Bacteria</taxon>
        <taxon>Pseudomonadati</taxon>
        <taxon>Pseudomonadota</taxon>
        <taxon>Betaproteobacteria</taxon>
        <taxon>Burkholderiales</taxon>
        <taxon>Burkholderiaceae</taxon>
        <taxon>Paraburkholderia</taxon>
    </lineage>
</organism>
<protein>
    <submittedName>
        <fullName evidence="1">Uncharacterized protein</fullName>
    </submittedName>
</protein>
<comment type="caution">
    <text evidence="1">The sequence shown here is derived from an EMBL/GenBank/DDBJ whole genome shotgun (WGS) entry which is preliminary data.</text>
</comment>
<dbReference type="Proteomes" id="UP000075613">
    <property type="component" value="Unassembled WGS sequence"/>
</dbReference>
<evidence type="ECO:0000313" key="2">
    <source>
        <dbReference type="Proteomes" id="UP000075613"/>
    </source>
</evidence>
<dbReference type="OrthoDB" id="9006201at2"/>
<reference evidence="1 2" key="1">
    <citation type="journal article" date="2015" name="Int. J. Syst. Evol. Microbiol.">
        <title>Burkholderia monticola sp. nov., isolated from mountain soil.</title>
        <authorList>
            <person name="Baek I."/>
            <person name="Seo B."/>
            <person name="Lee I."/>
            <person name="Yi H."/>
            <person name="Chun J."/>
        </authorList>
    </citation>
    <scope>NUCLEOTIDE SEQUENCE [LARGE SCALE GENOMIC DNA]</scope>
    <source>
        <strain evidence="1 2">JC2948</strain>
    </source>
</reference>
<dbReference type="EMBL" id="LRBG01000039">
    <property type="protein sequence ID" value="KXU82516.1"/>
    <property type="molecule type" value="Genomic_DNA"/>
</dbReference>
<dbReference type="RefSeq" id="WP_062137755.1">
    <property type="nucleotide sequence ID" value="NZ_LRBG01000039.1"/>
</dbReference>
<dbReference type="AlphaFoldDB" id="A0A149PBX6"/>
<name>A0A149PBX6_9BURK</name>
<proteinExistence type="predicted"/>
<accession>A0A149PBX6</accession>
<evidence type="ECO:0000313" key="1">
    <source>
        <dbReference type="EMBL" id="KXU82516.1"/>
    </source>
</evidence>
<gene>
    <name evidence="1" type="ORF">CI15_33890</name>
</gene>